<dbReference type="Pfam" id="PF00534">
    <property type="entry name" value="Glycos_transf_1"/>
    <property type="match status" value="1"/>
</dbReference>
<sequence>MNKTILVATGHIDGAGRNALNLGIVRELADKGLDVRVITPLRRNREPEALAESRELGTIAVPMASDTVEGAVRQSIRNGIPFYWIDAPSYFDEDNVNGHMDDAERYSFFAKAVLESLLLMERLPDIIHCEDWPAAFIPYLKHVSDLENGRKPDRIRTVYTFQSIGSQGIFDIEAAAHLDLDAEALSASGLDYYEQLNFMKAGLLYADALTTVSPTYAREIGTEMGGMTMESIVNARRDRLRGIVGGIDPANWDPENDPELPANYGIGRMEGKRISKARLQEELGLPIRADVPVILYHSELSCERGADLLRYSLADILKSDMQLVVMPAEEGSRGFEEETFAAFFSEAASSKEGKLRFLPYERGRIKRLFAGADIYLMPSASDSGGLEQLIAMRYGTVPIVRSVGGLADTVEPYDADSGKGTGFVFRYANEKVMLHSVREALRLYRDAEAWQVLAENGMGHEYFAARAAAEYAKLYDELADGEFAKALISVGKGE</sequence>
<evidence type="ECO:0000256" key="4">
    <source>
        <dbReference type="ARBA" id="ARBA00022676"/>
    </source>
</evidence>
<evidence type="ECO:0000256" key="2">
    <source>
        <dbReference type="ARBA" id="ARBA00002764"/>
    </source>
</evidence>
<dbReference type="InterPro" id="IPR013534">
    <property type="entry name" value="Starch_synth_cat_dom"/>
</dbReference>
<keyword evidence="11" id="KW-1185">Reference proteome</keyword>
<dbReference type="RefSeq" id="WP_119148666.1">
    <property type="nucleotide sequence ID" value="NZ_JBHSOV010000006.1"/>
</dbReference>
<feature type="domain" description="Starch synthase catalytic" evidence="9">
    <location>
        <begin position="26"/>
        <end position="234"/>
    </location>
</feature>
<dbReference type="NCBIfam" id="TIGR02095">
    <property type="entry name" value="glgA"/>
    <property type="match status" value="1"/>
</dbReference>
<dbReference type="PANTHER" id="PTHR45825">
    <property type="entry name" value="GRANULE-BOUND STARCH SYNTHASE 1, CHLOROPLASTIC/AMYLOPLASTIC"/>
    <property type="match status" value="1"/>
</dbReference>
<dbReference type="CDD" id="cd03791">
    <property type="entry name" value="GT5_Glycogen_synthase_DULL1-like"/>
    <property type="match status" value="1"/>
</dbReference>
<dbReference type="InterPro" id="IPR011835">
    <property type="entry name" value="GS/SS"/>
</dbReference>
<dbReference type="Pfam" id="PF08323">
    <property type="entry name" value="Glyco_transf_5"/>
    <property type="match status" value="1"/>
</dbReference>
<dbReference type="Gene3D" id="3.40.50.2000">
    <property type="entry name" value="Glycogen Phosphorylase B"/>
    <property type="match status" value="2"/>
</dbReference>
<dbReference type="GO" id="GO:0004373">
    <property type="term" value="F:alpha-1,4-glucan glucosyltransferase (UDP-glucose donor) activity"/>
    <property type="evidence" value="ECO:0007669"/>
    <property type="project" value="InterPro"/>
</dbReference>
<comment type="catalytic activity">
    <reaction evidence="1 7">
        <text>[(1-&gt;4)-alpha-D-glucosyl](n) + ADP-alpha-D-glucose = [(1-&gt;4)-alpha-D-glucosyl](n+1) + ADP + H(+)</text>
        <dbReference type="Rhea" id="RHEA:18189"/>
        <dbReference type="Rhea" id="RHEA-COMP:9584"/>
        <dbReference type="Rhea" id="RHEA-COMP:9587"/>
        <dbReference type="ChEBI" id="CHEBI:15378"/>
        <dbReference type="ChEBI" id="CHEBI:15444"/>
        <dbReference type="ChEBI" id="CHEBI:57498"/>
        <dbReference type="ChEBI" id="CHEBI:456216"/>
        <dbReference type="EC" id="2.4.1.21"/>
    </reaction>
</comment>
<dbReference type="EC" id="2.4.1.21" evidence="7"/>
<comment type="function">
    <text evidence="2 7">Synthesizes alpha-1,4-glucan chains using ADP-glucose.</text>
</comment>
<dbReference type="HAMAP" id="MF_00484">
    <property type="entry name" value="Glycogen_synth"/>
    <property type="match status" value="1"/>
</dbReference>
<evidence type="ECO:0000313" key="10">
    <source>
        <dbReference type="EMBL" id="RIE03990.1"/>
    </source>
</evidence>
<organism evidence="10 11">
    <name type="scientific">Cohnella faecalis</name>
    <dbReference type="NCBI Taxonomy" id="2315694"/>
    <lineage>
        <taxon>Bacteria</taxon>
        <taxon>Bacillati</taxon>
        <taxon>Bacillota</taxon>
        <taxon>Bacilli</taxon>
        <taxon>Bacillales</taxon>
        <taxon>Paenibacillaceae</taxon>
        <taxon>Cohnella</taxon>
    </lineage>
</organism>
<comment type="pathway">
    <text evidence="7">Glycan biosynthesis; glycogen biosynthesis.</text>
</comment>
<dbReference type="GO" id="GO:0009011">
    <property type="term" value="F:alpha-1,4-glucan glucosyltransferase (ADP-glucose donor) activity"/>
    <property type="evidence" value="ECO:0007669"/>
    <property type="project" value="UniProtKB-UniRule"/>
</dbReference>
<comment type="similarity">
    <text evidence="3 7">Belongs to the glycosyltransferase 1 family. Bacterial/plant glycogen synthase subfamily.</text>
</comment>
<keyword evidence="5 7" id="KW-0808">Transferase</keyword>
<proteinExistence type="inferred from homology"/>
<comment type="caution">
    <text evidence="10">The sequence shown here is derived from an EMBL/GenBank/DDBJ whole genome shotgun (WGS) entry which is preliminary data.</text>
</comment>
<dbReference type="AlphaFoldDB" id="A0A398CPA1"/>
<evidence type="ECO:0000259" key="9">
    <source>
        <dbReference type="Pfam" id="PF08323"/>
    </source>
</evidence>
<keyword evidence="6 7" id="KW-0320">Glycogen biosynthesis</keyword>
<evidence type="ECO:0000256" key="1">
    <source>
        <dbReference type="ARBA" id="ARBA00001478"/>
    </source>
</evidence>
<protein>
    <recommendedName>
        <fullName evidence="7">Glycogen synthase</fullName>
        <ecNumber evidence="7">2.4.1.21</ecNumber>
    </recommendedName>
    <alternativeName>
        <fullName evidence="7">Starch [bacterial glycogen] synthase</fullName>
    </alternativeName>
</protein>
<evidence type="ECO:0000259" key="8">
    <source>
        <dbReference type="Pfam" id="PF00534"/>
    </source>
</evidence>
<evidence type="ECO:0000256" key="3">
    <source>
        <dbReference type="ARBA" id="ARBA00010281"/>
    </source>
</evidence>
<name>A0A398CPA1_9BACL</name>
<dbReference type="Proteomes" id="UP000266340">
    <property type="component" value="Unassembled WGS sequence"/>
</dbReference>
<keyword evidence="4 7" id="KW-0328">Glycosyltransferase</keyword>
<dbReference type="SUPFAM" id="SSF53756">
    <property type="entry name" value="UDP-Glycosyltransferase/glycogen phosphorylase"/>
    <property type="match status" value="1"/>
</dbReference>
<dbReference type="UniPathway" id="UPA00164"/>
<comment type="caution">
    <text evidence="7">Lacks conserved residue(s) required for the propagation of feature annotation.</text>
</comment>
<evidence type="ECO:0000256" key="6">
    <source>
        <dbReference type="ARBA" id="ARBA00023056"/>
    </source>
</evidence>
<dbReference type="InterPro" id="IPR001296">
    <property type="entry name" value="Glyco_trans_1"/>
</dbReference>
<dbReference type="PANTHER" id="PTHR45825:SF11">
    <property type="entry name" value="ALPHA AMYLASE DOMAIN-CONTAINING PROTEIN"/>
    <property type="match status" value="1"/>
</dbReference>
<feature type="domain" description="Glycosyl transferase family 1" evidence="8">
    <location>
        <begin position="287"/>
        <end position="450"/>
    </location>
</feature>
<accession>A0A398CPA1</accession>
<reference evidence="10 11" key="1">
    <citation type="submission" date="2018-09" db="EMBL/GenBank/DDBJ databases">
        <title>Cohnella cavernae sp. nov., isolated from a karst cave.</title>
        <authorList>
            <person name="Zhu H."/>
        </authorList>
    </citation>
    <scope>NUCLEOTIDE SEQUENCE [LARGE SCALE GENOMIC DNA]</scope>
    <source>
        <strain evidence="10 11">K2E09-144</strain>
    </source>
</reference>
<evidence type="ECO:0000256" key="5">
    <source>
        <dbReference type="ARBA" id="ARBA00022679"/>
    </source>
</evidence>
<evidence type="ECO:0000256" key="7">
    <source>
        <dbReference type="HAMAP-Rule" id="MF_00484"/>
    </source>
</evidence>
<evidence type="ECO:0000313" key="11">
    <source>
        <dbReference type="Proteomes" id="UP000266340"/>
    </source>
</evidence>
<gene>
    <name evidence="7" type="primary">glgA</name>
    <name evidence="10" type="ORF">D3H35_08510</name>
</gene>
<dbReference type="OrthoDB" id="9808590at2"/>
<dbReference type="EMBL" id="QXJM01000029">
    <property type="protein sequence ID" value="RIE03990.1"/>
    <property type="molecule type" value="Genomic_DNA"/>
</dbReference>
<dbReference type="GO" id="GO:0005978">
    <property type="term" value="P:glycogen biosynthetic process"/>
    <property type="evidence" value="ECO:0007669"/>
    <property type="project" value="UniProtKB-UniRule"/>
</dbReference>